<evidence type="ECO:0000313" key="1">
    <source>
        <dbReference type="EMBL" id="MPC64312.1"/>
    </source>
</evidence>
<evidence type="ECO:0000313" key="2">
    <source>
        <dbReference type="Proteomes" id="UP000324222"/>
    </source>
</evidence>
<name>A0A5B7GZS6_PORTR</name>
<protein>
    <submittedName>
        <fullName evidence="1">Uncharacterized protein</fullName>
    </submittedName>
</protein>
<dbReference type="Proteomes" id="UP000324222">
    <property type="component" value="Unassembled WGS sequence"/>
</dbReference>
<reference evidence="1 2" key="1">
    <citation type="submission" date="2019-05" db="EMBL/GenBank/DDBJ databases">
        <title>Another draft genome of Portunus trituberculatus and its Hox gene families provides insights of decapod evolution.</title>
        <authorList>
            <person name="Jeong J.-H."/>
            <person name="Song I."/>
            <person name="Kim S."/>
            <person name="Choi T."/>
            <person name="Kim D."/>
            <person name="Ryu S."/>
            <person name="Kim W."/>
        </authorList>
    </citation>
    <scope>NUCLEOTIDE SEQUENCE [LARGE SCALE GENOMIC DNA]</scope>
    <source>
        <tissue evidence="1">Muscle</tissue>
    </source>
</reference>
<proteinExistence type="predicted"/>
<dbReference type="EMBL" id="VSRR010021911">
    <property type="protein sequence ID" value="MPC64312.1"/>
    <property type="molecule type" value="Genomic_DNA"/>
</dbReference>
<comment type="caution">
    <text evidence="1">The sequence shown here is derived from an EMBL/GenBank/DDBJ whole genome shotgun (WGS) entry which is preliminary data.</text>
</comment>
<dbReference type="AlphaFoldDB" id="A0A5B7GZS6"/>
<accession>A0A5B7GZS6</accession>
<organism evidence="1 2">
    <name type="scientific">Portunus trituberculatus</name>
    <name type="common">Swimming crab</name>
    <name type="synonym">Neptunus trituberculatus</name>
    <dbReference type="NCBI Taxonomy" id="210409"/>
    <lineage>
        <taxon>Eukaryota</taxon>
        <taxon>Metazoa</taxon>
        <taxon>Ecdysozoa</taxon>
        <taxon>Arthropoda</taxon>
        <taxon>Crustacea</taxon>
        <taxon>Multicrustacea</taxon>
        <taxon>Malacostraca</taxon>
        <taxon>Eumalacostraca</taxon>
        <taxon>Eucarida</taxon>
        <taxon>Decapoda</taxon>
        <taxon>Pleocyemata</taxon>
        <taxon>Brachyura</taxon>
        <taxon>Eubrachyura</taxon>
        <taxon>Portunoidea</taxon>
        <taxon>Portunidae</taxon>
        <taxon>Portuninae</taxon>
        <taxon>Portunus</taxon>
    </lineage>
</organism>
<gene>
    <name evidence="1" type="ORF">E2C01_058424</name>
</gene>
<keyword evidence="2" id="KW-1185">Reference proteome</keyword>
<sequence>MGSSMCACLKGRASQAEVYGSKGQHNNESQGRGVVAEVCLAGTVLPSEPAAPMGSSVLIHTLIGPPLVADPNHRDCSAEAMYEKICILVTS</sequence>